<keyword evidence="4" id="KW-0227">DNA damage</keyword>
<dbReference type="Pfam" id="PF25812">
    <property type="entry name" value="RAD24_helical"/>
    <property type="match status" value="1"/>
</dbReference>
<organism evidence="10">
    <name type="scientific">Hirondellea gigas</name>
    <dbReference type="NCBI Taxonomy" id="1518452"/>
    <lineage>
        <taxon>Eukaryota</taxon>
        <taxon>Metazoa</taxon>
        <taxon>Ecdysozoa</taxon>
        <taxon>Arthropoda</taxon>
        <taxon>Crustacea</taxon>
        <taxon>Multicrustacea</taxon>
        <taxon>Malacostraca</taxon>
        <taxon>Eumalacostraca</taxon>
        <taxon>Peracarida</taxon>
        <taxon>Amphipoda</taxon>
        <taxon>Amphilochidea</taxon>
        <taxon>Lysianassida</taxon>
        <taxon>Lysianassidira</taxon>
        <taxon>Lysianassoidea</taxon>
        <taxon>Lysianassidae</taxon>
        <taxon>Hirondellea</taxon>
    </lineage>
</organism>
<proteinExistence type="evidence at transcript level"/>
<keyword evidence="5" id="KW-0067">ATP-binding</keyword>
<dbReference type="Gene3D" id="3.40.50.300">
    <property type="entry name" value="P-loop containing nucleotide triphosphate hydrolases"/>
    <property type="match status" value="1"/>
</dbReference>
<evidence type="ECO:0000256" key="8">
    <source>
        <dbReference type="SAM" id="MobiDB-lite"/>
    </source>
</evidence>
<feature type="region of interest" description="Disordered" evidence="8">
    <location>
        <begin position="308"/>
        <end position="351"/>
    </location>
</feature>
<dbReference type="GO" id="GO:0005524">
    <property type="term" value="F:ATP binding"/>
    <property type="evidence" value="ECO:0007669"/>
    <property type="project" value="UniProtKB-KW"/>
</dbReference>
<comment type="subcellular location">
    <subcellularLocation>
        <location evidence="1">Nucleus</location>
    </subcellularLocation>
</comment>
<evidence type="ECO:0000256" key="5">
    <source>
        <dbReference type="ARBA" id="ARBA00022840"/>
    </source>
</evidence>
<evidence type="ECO:0000256" key="1">
    <source>
        <dbReference type="ARBA" id="ARBA00004123"/>
    </source>
</evidence>
<dbReference type="PANTHER" id="PTHR12172">
    <property type="entry name" value="CELL CYCLE CHECKPOINT PROTEIN RAD17"/>
    <property type="match status" value="1"/>
</dbReference>
<protein>
    <submittedName>
        <fullName evidence="10">Cell cycle checkpoint protein RAD17-like</fullName>
    </submittedName>
</protein>
<keyword evidence="7" id="KW-0131">Cell cycle</keyword>
<evidence type="ECO:0000256" key="4">
    <source>
        <dbReference type="ARBA" id="ARBA00022763"/>
    </source>
</evidence>
<dbReference type="GO" id="GO:0003682">
    <property type="term" value="F:chromatin binding"/>
    <property type="evidence" value="ECO:0007669"/>
    <property type="project" value="TreeGrafter"/>
</dbReference>
<dbReference type="GO" id="GO:0000077">
    <property type="term" value="P:DNA damage checkpoint signaling"/>
    <property type="evidence" value="ECO:0007669"/>
    <property type="project" value="TreeGrafter"/>
</dbReference>
<dbReference type="InterPro" id="IPR004582">
    <property type="entry name" value="Checkpoint_prot_Rad17_Rad24"/>
</dbReference>
<dbReference type="SUPFAM" id="SSF52540">
    <property type="entry name" value="P-loop containing nucleoside triphosphate hydrolases"/>
    <property type="match status" value="1"/>
</dbReference>
<evidence type="ECO:0000256" key="6">
    <source>
        <dbReference type="ARBA" id="ARBA00023242"/>
    </source>
</evidence>
<reference evidence="10" key="1">
    <citation type="submission" date="2017-11" db="EMBL/GenBank/DDBJ databases">
        <title>The sensing device of the deep-sea amphipod.</title>
        <authorList>
            <person name="Kobayashi H."/>
            <person name="Nagahama T."/>
            <person name="Arai W."/>
            <person name="Sasagawa Y."/>
            <person name="Umeda M."/>
            <person name="Hayashi T."/>
            <person name="Nikaido I."/>
            <person name="Watanabe H."/>
            <person name="Oguri K."/>
            <person name="Kitazato H."/>
            <person name="Fujioka K."/>
            <person name="Kido Y."/>
            <person name="Takami H."/>
        </authorList>
    </citation>
    <scope>NUCLEOTIDE SEQUENCE</scope>
    <source>
        <tissue evidence="10">Whole body</tissue>
    </source>
</reference>
<dbReference type="InterPro" id="IPR057927">
    <property type="entry name" value="RAD24-like_helical"/>
</dbReference>
<dbReference type="GO" id="GO:0033314">
    <property type="term" value="P:mitotic DNA replication checkpoint signaling"/>
    <property type="evidence" value="ECO:0007669"/>
    <property type="project" value="TreeGrafter"/>
</dbReference>
<feature type="domain" description="Checkpoint protein RAD24-like helical bundle" evidence="9">
    <location>
        <begin position="358"/>
        <end position="483"/>
    </location>
</feature>
<feature type="compositionally biased region" description="Low complexity" evidence="8">
    <location>
        <begin position="330"/>
        <end position="343"/>
    </location>
</feature>
<keyword evidence="3" id="KW-0547">Nucleotide-binding</keyword>
<dbReference type="Pfam" id="PF03215">
    <property type="entry name" value="Rad17"/>
    <property type="match status" value="1"/>
</dbReference>
<accession>A0A6A7G1D6</accession>
<keyword evidence="6" id="KW-0539">Nucleus</keyword>
<dbReference type="AlphaFoldDB" id="A0A6A7G1D6"/>
<dbReference type="GO" id="GO:0003689">
    <property type="term" value="F:DNA clamp loader activity"/>
    <property type="evidence" value="ECO:0007669"/>
    <property type="project" value="TreeGrafter"/>
</dbReference>
<comment type="similarity">
    <text evidence="2">Belongs to the rad17/RAD24 family.</text>
</comment>
<feature type="region of interest" description="Disordered" evidence="8">
    <location>
        <begin position="580"/>
        <end position="605"/>
    </location>
</feature>
<dbReference type="PANTHER" id="PTHR12172:SF0">
    <property type="entry name" value="CELL CYCLE CHECKPOINT PROTEIN RAD17"/>
    <property type="match status" value="1"/>
</dbReference>
<name>A0A6A7G1D6_9CRUS</name>
<dbReference type="GO" id="GO:0005634">
    <property type="term" value="C:nucleus"/>
    <property type="evidence" value="ECO:0007669"/>
    <property type="project" value="UniProtKB-SubCell"/>
</dbReference>
<dbReference type="GO" id="GO:0006281">
    <property type="term" value="P:DNA repair"/>
    <property type="evidence" value="ECO:0007669"/>
    <property type="project" value="InterPro"/>
</dbReference>
<sequence>MKRQWVASSFDDDFAISSPPTSSVKEKTVTPTKVHTSLRRKTPMIRKHVAEPGARKLWSEETVHKEQLAVHKKKVQEVEQWLINAFTGVKGYRVLLLTGPAGCGKTACVRAVAAEMGVNCKEWINSTTSAYNQYSTENINWTNTDAKWVPGDSVSESGQVSQFREFVTRVNKYGSVATATTDHPVNSSQLLLVEDLPNAFYRDPVQLHDVIRRYAASGCSPAVFIVSDSPQQQHSAKYLFPPHLHSSVALTNIQFNAVASTLMSKALCQCCVRHDVTAPTDLLHSITESSTGDIRTAVNALQFSLDHHVSDSDSPLFSTKASKGKKKATRGGSSKSSSKAKTSNLENPLAAIGGKDPSLEMFRAIGKVLYCKRSESDPAQKLPEHLQREERVPAIENAEVILDKCPLMPTTFLSFLHHNYSSFVPDVDAALTAISYLTDADVLLGHWTEKDVLSQYSSTAVRGIMHAVGSSSKTTTEGSFSNKRSFHPLTGPVLPTVDKAAAARMSNIRSAYQHQDMYDLTTHILPYAFKIKRNIYTPSSGLLRDIGEVGRSSSSSWSSSGTAAAALQLSLDQHCSFVAPHLGDDNQEPDAYELDYPVDIQEDSD</sequence>
<evidence type="ECO:0000259" key="9">
    <source>
        <dbReference type="Pfam" id="PF25812"/>
    </source>
</evidence>
<evidence type="ECO:0000313" key="10">
    <source>
        <dbReference type="EMBL" id="LAC24122.1"/>
    </source>
</evidence>
<dbReference type="InterPro" id="IPR027417">
    <property type="entry name" value="P-loop_NTPase"/>
</dbReference>
<evidence type="ECO:0000256" key="2">
    <source>
        <dbReference type="ARBA" id="ARBA00006168"/>
    </source>
</evidence>
<evidence type="ECO:0000256" key="7">
    <source>
        <dbReference type="ARBA" id="ARBA00023306"/>
    </source>
</evidence>
<dbReference type="EMBL" id="IACT01004949">
    <property type="protein sequence ID" value="LAC24122.1"/>
    <property type="molecule type" value="mRNA"/>
</dbReference>
<evidence type="ECO:0000256" key="3">
    <source>
        <dbReference type="ARBA" id="ARBA00022741"/>
    </source>
</evidence>